<sequence>MIAEDWQRLKNTYERSMMIKRAQTARIIIMCAYSAMTIAFTFVVVLPICGISIRYLTNITDPGKLLPLQTYYPYDVSKRPQYELTFFIQSIAIFFAILSYTGIDNFLGLLLIEKGNNISITHLTYEICILVNTFGHMCVYCAVGEILVAQCDQIHSAVYNNKWYTLEPRSAKCLIVLLIRSNKSNYLTAGKVFPMTMATFCNLIKTSASYISVLLTTRT</sequence>
<feature type="transmembrane region" description="Helical" evidence="10">
    <location>
        <begin position="27"/>
        <end position="56"/>
    </location>
</feature>
<keyword evidence="9" id="KW-0807">Transducer</keyword>
<keyword evidence="6 10" id="KW-1133">Transmembrane helix</keyword>
<reference evidence="11" key="2">
    <citation type="submission" date="2016-04" db="UniProtKB">
        <authorList>
            <consortium name="EnsemblMetazoa"/>
        </authorList>
    </citation>
    <scope>IDENTIFICATION</scope>
</reference>
<evidence type="ECO:0000256" key="5">
    <source>
        <dbReference type="ARBA" id="ARBA00022725"/>
    </source>
</evidence>
<feature type="transmembrane region" description="Helical" evidence="10">
    <location>
        <begin position="86"/>
        <end position="112"/>
    </location>
</feature>
<keyword evidence="5" id="KW-0552">Olfaction</keyword>
<dbReference type="OrthoDB" id="7634903at2759"/>
<keyword evidence="12" id="KW-1185">Reference proteome</keyword>
<dbReference type="Proteomes" id="UP000005205">
    <property type="component" value="Unassembled WGS sequence"/>
</dbReference>
<dbReference type="GO" id="GO:0007165">
    <property type="term" value="P:signal transduction"/>
    <property type="evidence" value="ECO:0007669"/>
    <property type="project" value="UniProtKB-KW"/>
</dbReference>
<reference evidence="12" key="1">
    <citation type="journal article" date="2011" name="PLoS Genet.">
        <title>The genome sequence of the leaf-cutter ant Atta cephalotes reveals insights into its obligate symbiotic lifestyle.</title>
        <authorList>
            <person name="Suen G."/>
            <person name="Teiling C."/>
            <person name="Li L."/>
            <person name="Holt C."/>
            <person name="Abouheif E."/>
            <person name="Bornberg-Bauer E."/>
            <person name="Bouffard P."/>
            <person name="Caldera E.J."/>
            <person name="Cash E."/>
            <person name="Cavanaugh A."/>
            <person name="Denas O."/>
            <person name="Elhaik E."/>
            <person name="Fave M.J."/>
            <person name="Gadau J."/>
            <person name="Gibson J.D."/>
            <person name="Graur D."/>
            <person name="Grubbs K.J."/>
            <person name="Hagen D.E."/>
            <person name="Harkins T.T."/>
            <person name="Helmkampf M."/>
            <person name="Hu H."/>
            <person name="Johnson B.R."/>
            <person name="Kim J."/>
            <person name="Marsh S.E."/>
            <person name="Moeller J.A."/>
            <person name="Munoz-Torres M.C."/>
            <person name="Murphy M.C."/>
            <person name="Naughton M.C."/>
            <person name="Nigam S."/>
            <person name="Overson R."/>
            <person name="Rajakumar R."/>
            <person name="Reese J.T."/>
            <person name="Scott J.J."/>
            <person name="Smith C.R."/>
            <person name="Tao S."/>
            <person name="Tsutsui N.D."/>
            <person name="Viljakainen L."/>
            <person name="Wissler L."/>
            <person name="Yandell M.D."/>
            <person name="Zimmer F."/>
            <person name="Taylor J."/>
            <person name="Slater S.C."/>
            <person name="Clifton S.W."/>
            <person name="Warren W.C."/>
            <person name="Elsik C.G."/>
            <person name="Smith C.D."/>
            <person name="Weinstock G.M."/>
            <person name="Gerardo N.M."/>
            <person name="Currie C.R."/>
        </authorList>
    </citation>
    <scope>NUCLEOTIDE SEQUENCE [LARGE SCALE GENOMIC DNA]</scope>
</reference>
<evidence type="ECO:0000256" key="8">
    <source>
        <dbReference type="ARBA" id="ARBA00023170"/>
    </source>
</evidence>
<accession>A0A158NS24</accession>
<evidence type="ECO:0000256" key="2">
    <source>
        <dbReference type="ARBA" id="ARBA00022475"/>
    </source>
</evidence>
<keyword evidence="7 10" id="KW-0472">Membrane</keyword>
<keyword evidence="8" id="KW-0675">Receptor</keyword>
<dbReference type="PANTHER" id="PTHR21137:SF35">
    <property type="entry name" value="ODORANT RECEPTOR 19A-RELATED"/>
    <property type="match status" value="1"/>
</dbReference>
<evidence type="ECO:0000256" key="7">
    <source>
        <dbReference type="ARBA" id="ARBA00023136"/>
    </source>
</evidence>
<evidence type="ECO:0000313" key="11">
    <source>
        <dbReference type="EnsemblMetazoa" id="XP_012060332.1"/>
    </source>
</evidence>
<dbReference type="EnsemblMetazoa" id="XM_012204942.1">
    <property type="protein sequence ID" value="XP_012060332.1"/>
    <property type="gene ID" value="LOC105623550"/>
</dbReference>
<dbReference type="InterPro" id="IPR004117">
    <property type="entry name" value="7tm6_olfct_rcpt"/>
</dbReference>
<dbReference type="KEGG" id="acep:105623550"/>
<evidence type="ECO:0000256" key="4">
    <source>
        <dbReference type="ARBA" id="ARBA00022692"/>
    </source>
</evidence>
<dbReference type="EMBL" id="ADTU01024412">
    <property type="status" value="NOT_ANNOTATED_CDS"/>
    <property type="molecule type" value="Genomic_DNA"/>
</dbReference>
<dbReference type="InParanoid" id="A0A158NS24"/>
<evidence type="ECO:0000256" key="3">
    <source>
        <dbReference type="ARBA" id="ARBA00022606"/>
    </source>
</evidence>
<dbReference type="eggNOG" id="ENOG502RTRD">
    <property type="taxonomic scope" value="Eukaryota"/>
</dbReference>
<keyword evidence="4 10" id="KW-0812">Transmembrane</keyword>
<comment type="subcellular location">
    <subcellularLocation>
        <location evidence="1">Cell membrane</location>
        <topology evidence="1">Multi-pass membrane protein</topology>
    </subcellularLocation>
</comment>
<protein>
    <recommendedName>
        <fullName evidence="13">Odorant receptor</fullName>
    </recommendedName>
</protein>
<evidence type="ECO:0008006" key="13">
    <source>
        <dbReference type="Google" id="ProtNLM"/>
    </source>
</evidence>
<evidence type="ECO:0000256" key="10">
    <source>
        <dbReference type="SAM" id="Phobius"/>
    </source>
</evidence>
<dbReference type="Pfam" id="PF02949">
    <property type="entry name" value="7tm_6"/>
    <property type="match status" value="1"/>
</dbReference>
<evidence type="ECO:0000256" key="1">
    <source>
        <dbReference type="ARBA" id="ARBA00004651"/>
    </source>
</evidence>
<dbReference type="GO" id="GO:0005549">
    <property type="term" value="F:odorant binding"/>
    <property type="evidence" value="ECO:0007669"/>
    <property type="project" value="InterPro"/>
</dbReference>
<name>A0A158NS24_ATTCE</name>
<organism evidence="11 12">
    <name type="scientific">Atta cephalotes</name>
    <name type="common">Leafcutter ant</name>
    <dbReference type="NCBI Taxonomy" id="12957"/>
    <lineage>
        <taxon>Eukaryota</taxon>
        <taxon>Metazoa</taxon>
        <taxon>Ecdysozoa</taxon>
        <taxon>Arthropoda</taxon>
        <taxon>Hexapoda</taxon>
        <taxon>Insecta</taxon>
        <taxon>Pterygota</taxon>
        <taxon>Neoptera</taxon>
        <taxon>Endopterygota</taxon>
        <taxon>Hymenoptera</taxon>
        <taxon>Apocrita</taxon>
        <taxon>Aculeata</taxon>
        <taxon>Formicoidea</taxon>
        <taxon>Formicidae</taxon>
        <taxon>Myrmicinae</taxon>
        <taxon>Atta</taxon>
    </lineage>
</organism>
<keyword evidence="2" id="KW-1003">Cell membrane</keyword>
<dbReference type="GO" id="GO:0005886">
    <property type="term" value="C:plasma membrane"/>
    <property type="evidence" value="ECO:0007669"/>
    <property type="project" value="UniProtKB-SubCell"/>
</dbReference>
<evidence type="ECO:0000313" key="12">
    <source>
        <dbReference type="Proteomes" id="UP000005205"/>
    </source>
</evidence>
<dbReference type="AlphaFoldDB" id="A0A158NS24"/>
<dbReference type="GO" id="GO:0004984">
    <property type="term" value="F:olfactory receptor activity"/>
    <property type="evidence" value="ECO:0007669"/>
    <property type="project" value="InterPro"/>
</dbReference>
<evidence type="ECO:0000256" key="9">
    <source>
        <dbReference type="ARBA" id="ARBA00023224"/>
    </source>
</evidence>
<evidence type="ECO:0000256" key="6">
    <source>
        <dbReference type="ARBA" id="ARBA00022989"/>
    </source>
</evidence>
<gene>
    <name evidence="11" type="primary">105623550</name>
</gene>
<dbReference type="EMBL" id="ADTU01024413">
    <property type="status" value="NOT_ANNOTATED_CDS"/>
    <property type="molecule type" value="Genomic_DNA"/>
</dbReference>
<dbReference type="PANTHER" id="PTHR21137">
    <property type="entry name" value="ODORANT RECEPTOR"/>
    <property type="match status" value="1"/>
</dbReference>
<keyword evidence="3" id="KW-0716">Sensory transduction</keyword>
<proteinExistence type="predicted"/>